<feature type="compositionally biased region" description="Polar residues" evidence="1">
    <location>
        <begin position="146"/>
        <end position="157"/>
    </location>
</feature>
<dbReference type="AlphaFoldDB" id="A0A163ECI1"/>
<dbReference type="PANTHER" id="PTHR44376:SF5">
    <property type="entry name" value="TRANSCRIPTIONAL COREPRESSOR LEUNIG ISOFORM X1"/>
    <property type="match status" value="1"/>
</dbReference>
<dbReference type="InterPro" id="IPR044716">
    <property type="entry name" value="LEUNIG-like"/>
</dbReference>
<dbReference type="RefSeq" id="XP_018295990.1">
    <property type="nucleotide sequence ID" value="XM_018435085.1"/>
</dbReference>
<feature type="compositionally biased region" description="Polar residues" evidence="1">
    <location>
        <begin position="165"/>
        <end position="175"/>
    </location>
</feature>
<evidence type="ECO:0000256" key="1">
    <source>
        <dbReference type="SAM" id="MobiDB-lite"/>
    </source>
</evidence>
<evidence type="ECO:0000313" key="3">
    <source>
        <dbReference type="Proteomes" id="UP000077315"/>
    </source>
</evidence>
<evidence type="ECO:0000313" key="2">
    <source>
        <dbReference type="EMBL" id="OAD77950.1"/>
    </source>
</evidence>
<dbReference type="PROSITE" id="PS50896">
    <property type="entry name" value="LISH"/>
    <property type="match status" value="1"/>
</dbReference>
<keyword evidence="3" id="KW-1185">Reference proteome</keyword>
<dbReference type="InParanoid" id="A0A163ECI1"/>
<proteinExistence type="predicted"/>
<name>A0A163ECI1_PHYB8</name>
<dbReference type="GO" id="GO:0003714">
    <property type="term" value="F:transcription corepressor activity"/>
    <property type="evidence" value="ECO:0007669"/>
    <property type="project" value="InterPro"/>
</dbReference>
<accession>A0A163ECI1</accession>
<dbReference type="InterPro" id="IPR006594">
    <property type="entry name" value="LisH"/>
</dbReference>
<dbReference type="GeneID" id="28995991"/>
<protein>
    <submittedName>
        <fullName evidence="2">Uncharacterized protein</fullName>
    </submittedName>
</protein>
<dbReference type="OrthoDB" id="5600002at2759"/>
<dbReference type="EMBL" id="KV440974">
    <property type="protein sequence ID" value="OAD77950.1"/>
    <property type="molecule type" value="Genomic_DNA"/>
</dbReference>
<feature type="compositionally biased region" description="Low complexity" evidence="1">
    <location>
        <begin position="122"/>
        <end position="131"/>
    </location>
</feature>
<dbReference type="STRING" id="763407.A0A163ECI1"/>
<dbReference type="PANTHER" id="PTHR44376">
    <property type="entry name" value="TRANSCRIPTIONAL REGULATOR OF FILAMENTOUS GROWTH FLO8"/>
    <property type="match status" value="1"/>
</dbReference>
<gene>
    <name evidence="2" type="ORF">PHYBLDRAFT_164829</name>
</gene>
<reference evidence="3" key="1">
    <citation type="submission" date="2015-06" db="EMBL/GenBank/DDBJ databases">
        <title>Expansion of signal transduction pathways in fungi by whole-genome duplication.</title>
        <authorList>
            <consortium name="DOE Joint Genome Institute"/>
            <person name="Corrochano L.M."/>
            <person name="Kuo A."/>
            <person name="Marcet-Houben M."/>
            <person name="Polaino S."/>
            <person name="Salamov A."/>
            <person name="Villalobos J.M."/>
            <person name="Alvarez M.I."/>
            <person name="Avalos J."/>
            <person name="Benito E.P."/>
            <person name="Benoit I."/>
            <person name="Burger G."/>
            <person name="Camino L.P."/>
            <person name="Canovas D."/>
            <person name="Cerda-Olmedo E."/>
            <person name="Cheng J.-F."/>
            <person name="Dominguez A."/>
            <person name="Elias M."/>
            <person name="Eslava A.P."/>
            <person name="Glaser F."/>
            <person name="Grimwood J."/>
            <person name="Gutierrez G."/>
            <person name="Heitman J."/>
            <person name="Henrissat B."/>
            <person name="Iturriaga E.A."/>
            <person name="Lang B.F."/>
            <person name="Lavin J.L."/>
            <person name="Lee S."/>
            <person name="Li W."/>
            <person name="Lindquist E."/>
            <person name="Lopez-Garcia S."/>
            <person name="Luque E.M."/>
            <person name="Marcos A.T."/>
            <person name="Martin J."/>
            <person name="McCluskey K."/>
            <person name="Medina H.R."/>
            <person name="Miralles-Duran A."/>
            <person name="Miyazaki A."/>
            <person name="Munoz-Torres E."/>
            <person name="Oguiza J.A."/>
            <person name="Ohm R."/>
            <person name="Olmedo M."/>
            <person name="Orejas M."/>
            <person name="Ortiz-Castellanos L."/>
            <person name="Pisabarro A.G."/>
            <person name="Rodriguez-Romero J."/>
            <person name="Ruiz-Herrera J."/>
            <person name="Ruiz-Vazquez R."/>
            <person name="Sanz C."/>
            <person name="Schackwitz W."/>
            <person name="Schmutz J."/>
            <person name="Shahriari M."/>
            <person name="Shelest E."/>
            <person name="Silva-Franco F."/>
            <person name="Soanes D."/>
            <person name="Syed K."/>
            <person name="Tagua V.G."/>
            <person name="Talbot N.J."/>
            <person name="Thon M."/>
            <person name="De vries R.P."/>
            <person name="Wiebenga A."/>
            <person name="Yadav J.S."/>
            <person name="Braun E.L."/>
            <person name="Baker S."/>
            <person name="Garre V."/>
            <person name="Horwitz B."/>
            <person name="Torres-Martinez S."/>
            <person name="Idnurm A."/>
            <person name="Herrera-Estrella A."/>
            <person name="Gabaldon T."/>
            <person name="Grigoriev I.V."/>
        </authorList>
    </citation>
    <scope>NUCLEOTIDE SEQUENCE [LARGE SCALE GENOMIC DNA]</scope>
    <source>
        <strain evidence="3">NRRL 1555(-)</strain>
    </source>
</reference>
<feature type="region of interest" description="Disordered" evidence="1">
    <location>
        <begin position="104"/>
        <end position="195"/>
    </location>
</feature>
<dbReference type="Proteomes" id="UP000077315">
    <property type="component" value="Unassembled WGS sequence"/>
</dbReference>
<organism evidence="2 3">
    <name type="scientific">Phycomyces blakesleeanus (strain ATCC 8743b / DSM 1359 / FGSC 10004 / NBRC 33097 / NRRL 1555)</name>
    <dbReference type="NCBI Taxonomy" id="763407"/>
    <lineage>
        <taxon>Eukaryota</taxon>
        <taxon>Fungi</taxon>
        <taxon>Fungi incertae sedis</taxon>
        <taxon>Mucoromycota</taxon>
        <taxon>Mucoromycotina</taxon>
        <taxon>Mucoromycetes</taxon>
        <taxon>Mucorales</taxon>
        <taxon>Phycomycetaceae</taxon>
        <taxon>Phycomyces</taxon>
    </lineage>
</organism>
<sequence>MAQPQLRRAAWDGQNNRPVVVDKATELLHLYIYDYCKKRNFAQAARVFSAEANVSTDHLPPVDVPTGFLADWWGVFWDVYHAKHKDAQASKEAGMHDEVLPSEVQRAAAQSPQHPHHPHPHPQAGQAPHMQSVPSQHTPMSRDTRQSPASSVASLPTNPMPPPQSTIVNTPQSLPATLPQHLPGRHTASPSFSPQQMQRANVLGPDGIHPMSDPMLNSSMTVGVPINPQGQPMMARPPNAVHMQSAMISSAMAALGFAGRDPQTLSPEERTLLQNQYKKNSAQMTHNTMLRNA</sequence>
<dbReference type="VEuPathDB" id="FungiDB:PHYBLDRAFT_164829"/>